<organism evidence="3 4">
    <name type="scientific">Massilia eurypsychrophila</name>
    <dbReference type="NCBI Taxonomy" id="1485217"/>
    <lineage>
        <taxon>Bacteria</taxon>
        <taxon>Pseudomonadati</taxon>
        <taxon>Pseudomonadota</taxon>
        <taxon>Betaproteobacteria</taxon>
        <taxon>Burkholderiales</taxon>
        <taxon>Oxalobacteraceae</taxon>
        <taxon>Telluria group</taxon>
        <taxon>Massilia</taxon>
    </lineage>
</organism>
<reference evidence="3 4" key="1">
    <citation type="submission" date="2017-10" db="EMBL/GenBank/DDBJ databases">
        <title>Massilia psychrophilum sp. nov., a novel purple-pigmented bacterium isolated from Tianshan glacier, Xinjiang Municipality, China.</title>
        <authorList>
            <person name="Wang H."/>
        </authorList>
    </citation>
    <scope>NUCLEOTIDE SEQUENCE [LARGE SCALE GENOMIC DNA]</scope>
    <source>
        <strain evidence="3 4">JCM 30074</strain>
    </source>
</reference>
<sequence length="385" mass="41523">MFSIILNVIGSLLHLYVASRLYKIGPIRDRVSLSAWWLGAGAIWLLYIAGIQLGDEALDWRWWPGQFAMTWIGIQFVMTLCLLVADIVTGFGLWWRTLAPRLIAVAAAAGVILSGFGIYQAMRAPGVVEHELVLKDLPAALDGTVLVAITDLHLGAQRRSGWMQQRVEQINEIAPAAVLMVGDQVEDNPIGDAQLAAVLLGFKAPMGVWAVTGNHEFYGAVDTTIAEFEAGGVRWLRDKKVELAPGLVLAGLEDIGSTMRRDGNYMGGLDALLPGPPTNTATILMSHIPAPPLVDNAAAKGVDLMLSGHTHGGQIWPFGYLVKRQFPLLVGAHKVADMTLVISRGAGSWGPRMRLWQPGEILTLTLRSAQFTGRGASQVASVAKQ</sequence>
<evidence type="ECO:0000313" key="4">
    <source>
        <dbReference type="Proteomes" id="UP000230390"/>
    </source>
</evidence>
<dbReference type="AlphaFoldDB" id="A0A2G8TE90"/>
<accession>A0A2G8TE90</accession>
<feature type="domain" description="Calcineurin-like phosphoesterase" evidence="2">
    <location>
        <begin position="147"/>
        <end position="312"/>
    </location>
</feature>
<feature type="transmembrane region" description="Helical" evidence="1">
    <location>
        <begin position="102"/>
        <end position="119"/>
    </location>
</feature>
<dbReference type="PANTHER" id="PTHR31302">
    <property type="entry name" value="TRANSMEMBRANE PROTEIN WITH METALLOPHOSPHOESTERASE DOMAIN-RELATED"/>
    <property type="match status" value="1"/>
</dbReference>
<dbReference type="InterPro" id="IPR051158">
    <property type="entry name" value="Metallophosphoesterase_sf"/>
</dbReference>
<keyword evidence="1" id="KW-0812">Transmembrane</keyword>
<evidence type="ECO:0000259" key="2">
    <source>
        <dbReference type="Pfam" id="PF00149"/>
    </source>
</evidence>
<keyword evidence="4" id="KW-1185">Reference proteome</keyword>
<feature type="transmembrane region" description="Helical" evidence="1">
    <location>
        <begin position="73"/>
        <end position="95"/>
    </location>
</feature>
<dbReference type="GO" id="GO:0016787">
    <property type="term" value="F:hydrolase activity"/>
    <property type="evidence" value="ECO:0007669"/>
    <property type="project" value="InterPro"/>
</dbReference>
<comment type="caution">
    <text evidence="3">The sequence shown here is derived from an EMBL/GenBank/DDBJ whole genome shotgun (WGS) entry which is preliminary data.</text>
</comment>
<name>A0A2G8TE90_9BURK</name>
<dbReference type="InterPro" id="IPR004843">
    <property type="entry name" value="Calcineurin-like_PHP"/>
</dbReference>
<dbReference type="Pfam" id="PF00149">
    <property type="entry name" value="Metallophos"/>
    <property type="match status" value="1"/>
</dbReference>
<evidence type="ECO:0000313" key="3">
    <source>
        <dbReference type="EMBL" id="PIL44362.1"/>
    </source>
</evidence>
<dbReference type="Gene3D" id="3.60.21.10">
    <property type="match status" value="1"/>
</dbReference>
<keyword evidence="1" id="KW-1133">Transmembrane helix</keyword>
<keyword evidence="1" id="KW-0472">Membrane</keyword>
<dbReference type="PANTHER" id="PTHR31302:SF0">
    <property type="entry name" value="TRANSMEMBRANE PROTEIN WITH METALLOPHOSPHOESTERASE DOMAIN"/>
    <property type="match status" value="1"/>
</dbReference>
<dbReference type="InterPro" id="IPR029052">
    <property type="entry name" value="Metallo-depent_PP-like"/>
</dbReference>
<protein>
    <recommendedName>
        <fullName evidence="2">Calcineurin-like phosphoesterase domain-containing protein</fullName>
    </recommendedName>
</protein>
<gene>
    <name evidence="3" type="ORF">CR105_14975</name>
</gene>
<dbReference type="CDD" id="cd07385">
    <property type="entry name" value="MPP_YkuE_C"/>
    <property type="match status" value="1"/>
</dbReference>
<dbReference type="EMBL" id="PDOC01000008">
    <property type="protein sequence ID" value="PIL44362.1"/>
    <property type="molecule type" value="Genomic_DNA"/>
</dbReference>
<dbReference type="OrthoDB" id="9780884at2"/>
<evidence type="ECO:0000256" key="1">
    <source>
        <dbReference type="SAM" id="Phobius"/>
    </source>
</evidence>
<feature type="transmembrane region" description="Helical" evidence="1">
    <location>
        <begin position="6"/>
        <end position="22"/>
    </location>
</feature>
<feature type="transmembrane region" description="Helical" evidence="1">
    <location>
        <begin position="34"/>
        <end position="53"/>
    </location>
</feature>
<dbReference type="SUPFAM" id="SSF56300">
    <property type="entry name" value="Metallo-dependent phosphatases"/>
    <property type="match status" value="1"/>
</dbReference>
<proteinExistence type="predicted"/>
<dbReference type="Proteomes" id="UP000230390">
    <property type="component" value="Unassembled WGS sequence"/>
</dbReference>